<keyword evidence="6" id="KW-1185">Reference proteome</keyword>
<sequence>MAVPALAGTMLVAGCASPGALGPAATAPTPPTAPLAPTRFTSPTPSTPSTPSTQAYVSPKAVEVGAGVFMVQGEPGAVDTRNLGRVGNAGFIVGETGVLAIDTGTSWRNGDALLSNIRSVTDKPVRLALVTHAQKDFLFGAPAFRERGIPVLMHRKAADLMASRCERCLRVLKETLGEEEMKGTVMFTPDQQFDESQTLDVIGRPVRIIYFGHSSGPGDVAVLDPRTGVLFAGGLVDKARIPDVMDGDIDGWLAALDALRKLPTQVIVPGHGPRTTTAAIDAQVRYLTQLRTRIAQLLQAGTALSDVPKAAALPEFAGWDQYETLNAKNASALFVRMQRKQLD</sequence>
<dbReference type="RefSeq" id="WP_340345961.1">
    <property type="nucleotide sequence ID" value="NZ_JBBKZT010000016.1"/>
</dbReference>
<dbReference type="Pfam" id="PF00753">
    <property type="entry name" value="Lactamase_B"/>
    <property type="match status" value="1"/>
</dbReference>
<evidence type="ECO:0000256" key="3">
    <source>
        <dbReference type="SAM" id="SignalP"/>
    </source>
</evidence>
<dbReference type="InterPro" id="IPR050855">
    <property type="entry name" value="NDM-1-like"/>
</dbReference>
<feature type="signal peptide" evidence="3">
    <location>
        <begin position="1"/>
        <end position="20"/>
    </location>
</feature>
<evidence type="ECO:0000256" key="2">
    <source>
        <dbReference type="SAM" id="MobiDB-lite"/>
    </source>
</evidence>
<proteinExistence type="inferred from homology"/>
<dbReference type="SMART" id="SM00849">
    <property type="entry name" value="Lactamase_B"/>
    <property type="match status" value="1"/>
</dbReference>
<reference evidence="5 6" key="1">
    <citation type="submission" date="2024-03" db="EMBL/GenBank/DDBJ databases">
        <title>Novel species of the genus Variovorax.</title>
        <authorList>
            <person name="Liu Q."/>
            <person name="Xin Y.-H."/>
        </authorList>
    </citation>
    <scope>NUCLEOTIDE SEQUENCE [LARGE SCALE GENOMIC DNA]</scope>
    <source>
        <strain evidence="5 6">KACC 18900</strain>
    </source>
</reference>
<evidence type="ECO:0000259" key="4">
    <source>
        <dbReference type="SMART" id="SM00849"/>
    </source>
</evidence>
<feature type="compositionally biased region" description="Low complexity" evidence="2">
    <location>
        <begin position="35"/>
        <end position="53"/>
    </location>
</feature>
<comment type="caution">
    <text evidence="5">The sequence shown here is derived from an EMBL/GenBank/DDBJ whole genome shotgun (WGS) entry which is preliminary data.</text>
</comment>
<organism evidence="5 6">
    <name type="scientific">Variovorax rhizosphaerae</name>
    <dbReference type="NCBI Taxonomy" id="1836200"/>
    <lineage>
        <taxon>Bacteria</taxon>
        <taxon>Pseudomonadati</taxon>
        <taxon>Pseudomonadota</taxon>
        <taxon>Betaproteobacteria</taxon>
        <taxon>Burkholderiales</taxon>
        <taxon>Comamonadaceae</taxon>
        <taxon>Variovorax</taxon>
    </lineage>
</organism>
<dbReference type="InterPro" id="IPR036866">
    <property type="entry name" value="RibonucZ/Hydroxyglut_hydro"/>
</dbReference>
<dbReference type="InterPro" id="IPR001279">
    <property type="entry name" value="Metallo-B-lactamas"/>
</dbReference>
<evidence type="ECO:0000313" key="5">
    <source>
        <dbReference type="EMBL" id="MEJ8850583.1"/>
    </source>
</evidence>
<feature type="chain" id="PRO_5045452588" evidence="3">
    <location>
        <begin position="21"/>
        <end position="343"/>
    </location>
</feature>
<comment type="similarity">
    <text evidence="1">Belongs to the metallo-beta-lactamase superfamily. Class-B beta-lactamase family.</text>
</comment>
<dbReference type="PANTHER" id="PTHR42951:SF4">
    <property type="entry name" value="ACYL-COENZYME A THIOESTERASE MBLAC2"/>
    <property type="match status" value="1"/>
</dbReference>
<name>A0ABU8WV20_9BURK</name>
<feature type="domain" description="Metallo-beta-lactamase" evidence="4">
    <location>
        <begin position="86"/>
        <end position="271"/>
    </location>
</feature>
<evidence type="ECO:0000256" key="1">
    <source>
        <dbReference type="ARBA" id="ARBA00005250"/>
    </source>
</evidence>
<feature type="region of interest" description="Disordered" evidence="2">
    <location>
        <begin position="21"/>
        <end position="54"/>
    </location>
</feature>
<protein>
    <submittedName>
        <fullName evidence="5">MBL fold metallo-hydrolase</fullName>
    </submittedName>
</protein>
<accession>A0ABU8WV20</accession>
<evidence type="ECO:0000313" key="6">
    <source>
        <dbReference type="Proteomes" id="UP001385892"/>
    </source>
</evidence>
<dbReference type="SUPFAM" id="SSF56281">
    <property type="entry name" value="Metallo-hydrolase/oxidoreductase"/>
    <property type="match status" value="1"/>
</dbReference>
<keyword evidence="3" id="KW-0732">Signal</keyword>
<dbReference type="EMBL" id="JBBKZT010000016">
    <property type="protein sequence ID" value="MEJ8850583.1"/>
    <property type="molecule type" value="Genomic_DNA"/>
</dbReference>
<dbReference type="Gene3D" id="3.60.15.10">
    <property type="entry name" value="Ribonuclease Z/Hydroxyacylglutathione hydrolase-like"/>
    <property type="match status" value="1"/>
</dbReference>
<dbReference type="PANTHER" id="PTHR42951">
    <property type="entry name" value="METALLO-BETA-LACTAMASE DOMAIN-CONTAINING"/>
    <property type="match status" value="1"/>
</dbReference>
<gene>
    <name evidence="5" type="ORF">WKW82_28365</name>
</gene>
<dbReference type="Proteomes" id="UP001385892">
    <property type="component" value="Unassembled WGS sequence"/>
</dbReference>
<dbReference type="CDD" id="cd16282">
    <property type="entry name" value="metallo-hydrolase-like_MBL-fold"/>
    <property type="match status" value="1"/>
</dbReference>